<name>A0A167MG91_PHYB8</name>
<gene>
    <name evidence="1" type="ORF">PHYBLDRAFT_169027</name>
</gene>
<dbReference type="RefSeq" id="XP_018290806.1">
    <property type="nucleotide sequence ID" value="XM_018435993.1"/>
</dbReference>
<evidence type="ECO:0000313" key="1">
    <source>
        <dbReference type="EMBL" id="OAD72766.1"/>
    </source>
</evidence>
<sequence>MYGQKTYPYKFPYSSETGTKSILHVECIIAKRDTLILYFIRATLRMSELSDAERLCYLSILRHLIIKERTKEKVDIQYKEISFLNSLPPGRMLRNICKLKNSCQLLSIV</sequence>
<reference evidence="2" key="1">
    <citation type="submission" date="2015-06" db="EMBL/GenBank/DDBJ databases">
        <title>Expansion of signal transduction pathways in fungi by whole-genome duplication.</title>
        <authorList>
            <consortium name="DOE Joint Genome Institute"/>
            <person name="Corrochano L.M."/>
            <person name="Kuo A."/>
            <person name="Marcet-Houben M."/>
            <person name="Polaino S."/>
            <person name="Salamov A."/>
            <person name="Villalobos J.M."/>
            <person name="Alvarez M.I."/>
            <person name="Avalos J."/>
            <person name="Benito E.P."/>
            <person name="Benoit I."/>
            <person name="Burger G."/>
            <person name="Camino L.P."/>
            <person name="Canovas D."/>
            <person name="Cerda-Olmedo E."/>
            <person name="Cheng J.-F."/>
            <person name="Dominguez A."/>
            <person name="Elias M."/>
            <person name="Eslava A.P."/>
            <person name="Glaser F."/>
            <person name="Grimwood J."/>
            <person name="Gutierrez G."/>
            <person name="Heitman J."/>
            <person name="Henrissat B."/>
            <person name="Iturriaga E.A."/>
            <person name="Lang B.F."/>
            <person name="Lavin J.L."/>
            <person name="Lee S."/>
            <person name="Li W."/>
            <person name="Lindquist E."/>
            <person name="Lopez-Garcia S."/>
            <person name="Luque E.M."/>
            <person name="Marcos A.T."/>
            <person name="Martin J."/>
            <person name="McCluskey K."/>
            <person name="Medina H.R."/>
            <person name="Miralles-Duran A."/>
            <person name="Miyazaki A."/>
            <person name="Munoz-Torres E."/>
            <person name="Oguiza J.A."/>
            <person name="Ohm R."/>
            <person name="Olmedo M."/>
            <person name="Orejas M."/>
            <person name="Ortiz-Castellanos L."/>
            <person name="Pisabarro A.G."/>
            <person name="Rodriguez-Romero J."/>
            <person name="Ruiz-Herrera J."/>
            <person name="Ruiz-Vazquez R."/>
            <person name="Sanz C."/>
            <person name="Schackwitz W."/>
            <person name="Schmutz J."/>
            <person name="Shahriari M."/>
            <person name="Shelest E."/>
            <person name="Silva-Franco F."/>
            <person name="Soanes D."/>
            <person name="Syed K."/>
            <person name="Tagua V.G."/>
            <person name="Talbot N.J."/>
            <person name="Thon M."/>
            <person name="De vries R.P."/>
            <person name="Wiebenga A."/>
            <person name="Yadav J.S."/>
            <person name="Braun E.L."/>
            <person name="Baker S."/>
            <person name="Garre V."/>
            <person name="Horwitz B."/>
            <person name="Torres-Martinez S."/>
            <person name="Idnurm A."/>
            <person name="Herrera-Estrella A."/>
            <person name="Gabaldon T."/>
            <person name="Grigoriev I.V."/>
        </authorList>
    </citation>
    <scope>NUCLEOTIDE SEQUENCE [LARGE SCALE GENOMIC DNA]</scope>
    <source>
        <strain evidence="2">NRRL 1555(-)</strain>
    </source>
</reference>
<dbReference type="VEuPathDB" id="FungiDB:PHYBLDRAFT_169027"/>
<evidence type="ECO:0000313" key="2">
    <source>
        <dbReference type="Proteomes" id="UP000077315"/>
    </source>
</evidence>
<keyword evidence="2" id="KW-1185">Reference proteome</keyword>
<protein>
    <submittedName>
        <fullName evidence="1">Uncharacterized protein</fullName>
    </submittedName>
</protein>
<dbReference type="GeneID" id="28996899"/>
<organism evidence="1 2">
    <name type="scientific">Phycomyces blakesleeanus (strain ATCC 8743b / DSM 1359 / FGSC 10004 / NBRC 33097 / NRRL 1555)</name>
    <dbReference type="NCBI Taxonomy" id="763407"/>
    <lineage>
        <taxon>Eukaryota</taxon>
        <taxon>Fungi</taxon>
        <taxon>Fungi incertae sedis</taxon>
        <taxon>Mucoromycota</taxon>
        <taxon>Mucoromycotina</taxon>
        <taxon>Mucoromycetes</taxon>
        <taxon>Mucorales</taxon>
        <taxon>Phycomycetaceae</taxon>
        <taxon>Phycomyces</taxon>
    </lineage>
</organism>
<dbReference type="InParanoid" id="A0A167MG91"/>
<dbReference type="EMBL" id="KV440982">
    <property type="protein sequence ID" value="OAD72766.1"/>
    <property type="molecule type" value="Genomic_DNA"/>
</dbReference>
<dbReference type="Proteomes" id="UP000077315">
    <property type="component" value="Unassembled WGS sequence"/>
</dbReference>
<accession>A0A167MG91</accession>
<proteinExistence type="predicted"/>
<dbReference type="AlphaFoldDB" id="A0A167MG91"/>